<dbReference type="Proteomes" id="UP000076738">
    <property type="component" value="Unassembled WGS sequence"/>
</dbReference>
<sequence>MSGSVSVSVSTPTETDFVPVVSATTSPPCTRRPLSRQALPSSHSARSSSTNTRATSNSPTSSSGGSSRPSPGSIASPRVSPAFPSTRVSSCTMIRRWSCGYVDGDVRISLRLWLYKCRTFHYCPDSETDWVGETRPLASGHARSGASFSSHPASLKSRPTRRISLQFPLSPFLLPSLSFHRLPRPIATHSVLKQQLATRG</sequence>
<reference evidence="2 3" key="1">
    <citation type="journal article" date="2016" name="Mol. Biol. Evol.">
        <title>Comparative Genomics of Early-Diverging Mushroom-Forming Fungi Provides Insights into the Origins of Lignocellulose Decay Capabilities.</title>
        <authorList>
            <person name="Nagy L.G."/>
            <person name="Riley R."/>
            <person name="Tritt A."/>
            <person name="Adam C."/>
            <person name="Daum C."/>
            <person name="Floudas D."/>
            <person name="Sun H."/>
            <person name="Yadav J.S."/>
            <person name="Pangilinan J."/>
            <person name="Larsson K.H."/>
            <person name="Matsuura K."/>
            <person name="Barry K."/>
            <person name="Labutti K."/>
            <person name="Kuo R."/>
            <person name="Ohm R.A."/>
            <person name="Bhattacharya S.S."/>
            <person name="Shirouzu T."/>
            <person name="Yoshinaga Y."/>
            <person name="Martin F.M."/>
            <person name="Grigoriev I.V."/>
            <person name="Hibbett D.S."/>
        </authorList>
    </citation>
    <scope>NUCLEOTIDE SEQUENCE [LARGE SCALE GENOMIC DNA]</scope>
    <source>
        <strain evidence="2 3">TUFC12733</strain>
    </source>
</reference>
<proteinExistence type="predicted"/>
<evidence type="ECO:0000313" key="3">
    <source>
        <dbReference type="Proteomes" id="UP000076738"/>
    </source>
</evidence>
<dbReference type="AlphaFoldDB" id="A0A167H6K4"/>
<keyword evidence="3" id="KW-1185">Reference proteome</keyword>
<accession>A0A167H6K4</accession>
<feature type="compositionally biased region" description="Low complexity" evidence="1">
    <location>
        <begin position="41"/>
        <end position="78"/>
    </location>
</feature>
<feature type="compositionally biased region" description="Low complexity" evidence="1">
    <location>
        <begin position="1"/>
        <end position="10"/>
    </location>
</feature>
<protein>
    <submittedName>
        <fullName evidence="2">Uncharacterized protein</fullName>
    </submittedName>
</protein>
<evidence type="ECO:0000313" key="2">
    <source>
        <dbReference type="EMBL" id="KZO91292.1"/>
    </source>
</evidence>
<organism evidence="2 3">
    <name type="scientific">Calocera viscosa (strain TUFC12733)</name>
    <dbReference type="NCBI Taxonomy" id="1330018"/>
    <lineage>
        <taxon>Eukaryota</taxon>
        <taxon>Fungi</taxon>
        <taxon>Dikarya</taxon>
        <taxon>Basidiomycota</taxon>
        <taxon>Agaricomycotina</taxon>
        <taxon>Dacrymycetes</taxon>
        <taxon>Dacrymycetales</taxon>
        <taxon>Dacrymycetaceae</taxon>
        <taxon>Calocera</taxon>
    </lineage>
</organism>
<feature type="region of interest" description="Disordered" evidence="1">
    <location>
        <begin position="1"/>
        <end position="85"/>
    </location>
</feature>
<evidence type="ECO:0000256" key="1">
    <source>
        <dbReference type="SAM" id="MobiDB-lite"/>
    </source>
</evidence>
<dbReference type="EMBL" id="KV417325">
    <property type="protein sequence ID" value="KZO91292.1"/>
    <property type="molecule type" value="Genomic_DNA"/>
</dbReference>
<gene>
    <name evidence="2" type="ORF">CALVIDRAFT_361137</name>
</gene>
<name>A0A167H6K4_CALVF</name>